<evidence type="ECO:0000313" key="1">
    <source>
        <dbReference type="EMBL" id="GIY93753.1"/>
    </source>
</evidence>
<dbReference type="AlphaFoldDB" id="A0AAV4XJ07"/>
<keyword evidence="2" id="KW-1185">Reference proteome</keyword>
<dbReference type="EMBL" id="BPLR01000299">
    <property type="protein sequence ID" value="GIY93753.1"/>
    <property type="molecule type" value="Genomic_DNA"/>
</dbReference>
<accession>A0AAV4XJ07</accession>
<sequence length="91" mass="10573">MVWGWGKTYLFDKRVFVTLSNNTSRKYFCDRGLNPRMARRNPGKLLSAVSHAQNSGVVHLRILQQRCAGKRCSSRRFCCTRYYSLKNILGK</sequence>
<protein>
    <submittedName>
        <fullName evidence="1">Uncharacterized protein</fullName>
    </submittedName>
</protein>
<organism evidence="1 2">
    <name type="scientific">Caerostris extrusa</name>
    <name type="common">Bark spider</name>
    <name type="synonym">Caerostris bankana</name>
    <dbReference type="NCBI Taxonomy" id="172846"/>
    <lineage>
        <taxon>Eukaryota</taxon>
        <taxon>Metazoa</taxon>
        <taxon>Ecdysozoa</taxon>
        <taxon>Arthropoda</taxon>
        <taxon>Chelicerata</taxon>
        <taxon>Arachnida</taxon>
        <taxon>Araneae</taxon>
        <taxon>Araneomorphae</taxon>
        <taxon>Entelegynae</taxon>
        <taxon>Araneoidea</taxon>
        <taxon>Araneidae</taxon>
        <taxon>Caerostris</taxon>
    </lineage>
</organism>
<evidence type="ECO:0000313" key="2">
    <source>
        <dbReference type="Proteomes" id="UP001054945"/>
    </source>
</evidence>
<gene>
    <name evidence="1" type="ORF">CEXT_513721</name>
</gene>
<proteinExistence type="predicted"/>
<comment type="caution">
    <text evidence="1">The sequence shown here is derived from an EMBL/GenBank/DDBJ whole genome shotgun (WGS) entry which is preliminary data.</text>
</comment>
<reference evidence="1 2" key="1">
    <citation type="submission" date="2021-06" db="EMBL/GenBank/DDBJ databases">
        <title>Caerostris extrusa draft genome.</title>
        <authorList>
            <person name="Kono N."/>
            <person name="Arakawa K."/>
        </authorList>
    </citation>
    <scope>NUCLEOTIDE SEQUENCE [LARGE SCALE GENOMIC DNA]</scope>
</reference>
<dbReference type="Proteomes" id="UP001054945">
    <property type="component" value="Unassembled WGS sequence"/>
</dbReference>
<name>A0AAV4XJ07_CAEEX</name>